<feature type="region of interest" description="Disordered" evidence="1">
    <location>
        <begin position="73"/>
        <end position="146"/>
    </location>
</feature>
<organism evidence="4 5">
    <name type="scientific">Megalurothrips usitatus</name>
    <name type="common">bean blossom thrips</name>
    <dbReference type="NCBI Taxonomy" id="439358"/>
    <lineage>
        <taxon>Eukaryota</taxon>
        <taxon>Metazoa</taxon>
        <taxon>Ecdysozoa</taxon>
        <taxon>Arthropoda</taxon>
        <taxon>Hexapoda</taxon>
        <taxon>Insecta</taxon>
        <taxon>Pterygota</taxon>
        <taxon>Neoptera</taxon>
        <taxon>Paraneoptera</taxon>
        <taxon>Thysanoptera</taxon>
        <taxon>Terebrantia</taxon>
        <taxon>Thripoidea</taxon>
        <taxon>Thripidae</taxon>
        <taxon>Megalurothrips</taxon>
    </lineage>
</organism>
<evidence type="ECO:0008006" key="6">
    <source>
        <dbReference type="Google" id="ProtNLM"/>
    </source>
</evidence>
<dbReference type="SUPFAM" id="SSF46934">
    <property type="entry name" value="UBA-like"/>
    <property type="match status" value="1"/>
</dbReference>
<dbReference type="InterPro" id="IPR036063">
    <property type="entry name" value="Smr_dom_sf"/>
</dbReference>
<dbReference type="InterPro" id="IPR002625">
    <property type="entry name" value="Smr_dom"/>
</dbReference>
<name>A0AAV7XNK7_9NEOP</name>
<evidence type="ECO:0000313" key="4">
    <source>
        <dbReference type="EMBL" id="KAJ1527301.1"/>
    </source>
</evidence>
<dbReference type="InterPro" id="IPR027417">
    <property type="entry name" value="P-loop_NTPase"/>
</dbReference>
<accession>A0AAV7XNK7</accession>
<protein>
    <recommendedName>
        <fullName evidence="6">NEDD4-binding protein 2</fullName>
    </recommendedName>
</protein>
<proteinExistence type="predicted"/>
<evidence type="ECO:0000256" key="1">
    <source>
        <dbReference type="SAM" id="MobiDB-lite"/>
    </source>
</evidence>
<feature type="compositionally biased region" description="Basic and acidic residues" evidence="1">
    <location>
        <begin position="723"/>
        <end position="734"/>
    </location>
</feature>
<reference evidence="4" key="1">
    <citation type="submission" date="2022-12" db="EMBL/GenBank/DDBJ databases">
        <title>Chromosome-level genome assembly of the bean flower thrips Megalurothrips usitatus.</title>
        <authorList>
            <person name="Ma L."/>
            <person name="Liu Q."/>
            <person name="Li H."/>
            <person name="Cai W."/>
        </authorList>
    </citation>
    <scope>NUCLEOTIDE SEQUENCE</scope>
    <source>
        <strain evidence="4">Cailab_2022a</strain>
    </source>
</reference>
<feature type="region of interest" description="Disordered" evidence="1">
    <location>
        <begin position="610"/>
        <end position="641"/>
    </location>
</feature>
<feature type="region of interest" description="Disordered" evidence="1">
    <location>
        <begin position="400"/>
        <end position="454"/>
    </location>
</feature>
<dbReference type="SMART" id="SM01162">
    <property type="entry name" value="DUF1771"/>
    <property type="match status" value="1"/>
</dbReference>
<dbReference type="InterPro" id="IPR003892">
    <property type="entry name" value="CUE"/>
</dbReference>
<dbReference type="PROSITE" id="PS50828">
    <property type="entry name" value="SMR"/>
    <property type="match status" value="1"/>
</dbReference>
<feature type="region of interest" description="Disordered" evidence="1">
    <location>
        <begin position="1"/>
        <end position="34"/>
    </location>
</feature>
<feature type="region of interest" description="Disordered" evidence="1">
    <location>
        <begin position="723"/>
        <end position="744"/>
    </location>
</feature>
<dbReference type="GO" id="GO:0004519">
    <property type="term" value="F:endonuclease activity"/>
    <property type="evidence" value="ECO:0007669"/>
    <property type="project" value="TreeGrafter"/>
</dbReference>
<dbReference type="GO" id="GO:0043130">
    <property type="term" value="F:ubiquitin binding"/>
    <property type="evidence" value="ECO:0007669"/>
    <property type="project" value="InterPro"/>
</dbReference>
<feature type="compositionally biased region" description="Polar residues" evidence="1">
    <location>
        <begin position="102"/>
        <end position="119"/>
    </location>
</feature>
<dbReference type="Pfam" id="PF08590">
    <property type="entry name" value="DUF1771"/>
    <property type="match status" value="1"/>
</dbReference>
<dbReference type="EMBL" id="JAPTSV010000006">
    <property type="protein sequence ID" value="KAJ1527301.1"/>
    <property type="molecule type" value="Genomic_DNA"/>
</dbReference>
<dbReference type="GO" id="GO:0005634">
    <property type="term" value="C:nucleus"/>
    <property type="evidence" value="ECO:0007669"/>
    <property type="project" value="TreeGrafter"/>
</dbReference>
<dbReference type="Gene3D" id="3.40.50.300">
    <property type="entry name" value="P-loop containing nucleotide triphosphate hydrolases"/>
    <property type="match status" value="1"/>
</dbReference>
<feature type="compositionally biased region" description="Basic and acidic residues" evidence="1">
    <location>
        <begin position="1258"/>
        <end position="1269"/>
    </location>
</feature>
<evidence type="ECO:0000259" key="3">
    <source>
        <dbReference type="PROSITE" id="PS51140"/>
    </source>
</evidence>
<dbReference type="PROSITE" id="PS51140">
    <property type="entry name" value="CUE"/>
    <property type="match status" value="1"/>
</dbReference>
<dbReference type="SUPFAM" id="SSF52540">
    <property type="entry name" value="P-loop containing nucleoside triphosphate hydrolases"/>
    <property type="match status" value="1"/>
</dbReference>
<evidence type="ECO:0000313" key="5">
    <source>
        <dbReference type="Proteomes" id="UP001075354"/>
    </source>
</evidence>
<dbReference type="PANTHER" id="PTHR46535:SF1">
    <property type="entry name" value="NEDD4-BINDING PROTEIN 2"/>
    <property type="match status" value="1"/>
</dbReference>
<dbReference type="Gene3D" id="3.30.1370.110">
    <property type="match status" value="1"/>
</dbReference>
<dbReference type="CDD" id="cd14279">
    <property type="entry name" value="CUE"/>
    <property type="match status" value="1"/>
</dbReference>
<dbReference type="SMART" id="SM00463">
    <property type="entry name" value="SMR"/>
    <property type="match status" value="1"/>
</dbReference>
<dbReference type="SUPFAM" id="SSF160443">
    <property type="entry name" value="SMR domain-like"/>
    <property type="match status" value="1"/>
</dbReference>
<feature type="compositionally biased region" description="Low complexity" evidence="1">
    <location>
        <begin position="130"/>
        <end position="140"/>
    </location>
</feature>
<dbReference type="Pfam" id="PF13671">
    <property type="entry name" value="AAA_33"/>
    <property type="match status" value="1"/>
</dbReference>
<evidence type="ECO:0000259" key="2">
    <source>
        <dbReference type="PROSITE" id="PS50828"/>
    </source>
</evidence>
<dbReference type="InterPro" id="IPR009060">
    <property type="entry name" value="UBA-like_sf"/>
</dbReference>
<feature type="domain" description="Smr" evidence="2">
    <location>
        <begin position="1361"/>
        <end position="1443"/>
    </location>
</feature>
<dbReference type="PANTHER" id="PTHR46535">
    <property type="entry name" value="NEDD4-BINDING PROTEIN 2"/>
    <property type="match status" value="1"/>
</dbReference>
<dbReference type="InterPro" id="IPR013899">
    <property type="entry name" value="DUF1771"/>
</dbReference>
<sequence>MNRSRPVGSLGGGGWENGSQGAPRNEERPGKKKDKVLADMYEMFLDSLEPDIIQSVVLSFNFNHEKSFQALSDMCGSKDTHPPVPSPETSAKPHQNEKKAVLSSNVTRNASSQVMASTSRVRDDKKPAPSLSSSLSSGSGAYSKDQGILQKTSRGGLKNHYHCDGGQHPEMPLSFSAAEQKKSLDHLANDKMAKIRFFIERGYRIMVLMRGCSGSGKSYLAQGIIKNYGGNAQDYIFSTDDYFIRNGVYRFDHTALSEAHHWNQTRVLSKAREGCSPIIVDNTNTQLWEMTIYASMAINNGYAIEILEPETAWFRKVDELSKRNRHGVPRDKIKLMLDRYEFGITAEGLIKSTGAKYSKPIPQPAEYSLFPLKLFPSGNQETVPAMRSRPVSRNLECVKPSTSTAVKREQGSNYSSQAKLLGGNQVLNSPMPKEPPKTAPDPSTPSLLEDGFYFGPSASQKRLDMFQTNQEPQNQHNSSQKLDGSKSLFDILTPTQSEESQISVLDGLRPTIAPIENNKLSIKGNNNNFNENLISSPSIASGECGASSVAEDKFPLSMNSLRARGAGANNSSVQKNAGSSLMETFWKENLMKSESEKCDATDSPHKILKGSLVADYDSRSPSSDSDTHSNDKPMLNSNKASPNFSQWSDVLNENSGNAFGFSSLSDLVSKSVCEPGNTFDLSALNDYVSKSNDSLASAFSIPSLSGLSSSSSWIGTANWDVEGKAKSSENDQQRPKPPRGISMKNIQEYCDSVKDMNSSSQNKDVSTKSEASRWSTCDNSFVSWQSIDELQGSALKQDLSQSCDIKTSQRSKFNKKDCVDVGTNTHHTDFCILNNLSIAGHAEDAVIINAHDRDINEGRSVFPTKVPLKLMLDKGTFTENDFENEHKTESKQEKMQELMRLFPNRSPASIKELLKQCNWDVNYVSNLLLDVTDNEPFIGDVNEIIDGDSDEELAPEKPQDVDICPENETVCSDMADDNSKADVQVLAEEVKRHIEQSIDFSERCYSPHTLAIKNFRRGTREGAVPKSNPACGSEALEPAIEVLETATEDNQEEIQNASESSDGDNETLEFILSRDFIQQLVDKFGGSYKASEMSPVVKFPISLARQIYDTIISGSASEEEEDDGDFAMKLQCEEDERLARQMYEEMLRNSEPQSGLRDPPKLREIMDMELAQNIYKADVNSLTQNSQETMASVLAKRLLEENFPNVAKTTLNDIFISCNCSFEDTVKTLQETLSTDDHNLGAQGFAQASGQRIPSYEQPRDKSPQKECRGVEESIGIENPWAMSDPLGHYETYRAKADQFLKERDEMYRKASDAFRRKERSAAAYYSKLGELIGKKYHHANSLAAAALAAAHTDSHSSETLDLHHFRVVEALTVFDLFMDHHIRTLPEHGLQQRSLDVITGRGTHSVNGRPRIKPAVLNRIKKRNLRYQAIPNNPGVVKVWVSANSLLSHEIPE</sequence>
<feature type="region of interest" description="Disordered" evidence="1">
    <location>
        <begin position="1247"/>
        <end position="1269"/>
    </location>
</feature>
<comment type="caution">
    <text evidence="4">The sequence shown here is derived from an EMBL/GenBank/DDBJ whole genome shotgun (WGS) entry which is preliminary data.</text>
</comment>
<dbReference type="Proteomes" id="UP001075354">
    <property type="component" value="Chromosome 6"/>
</dbReference>
<keyword evidence="5" id="KW-1185">Reference proteome</keyword>
<feature type="compositionally biased region" description="Polar residues" evidence="1">
    <location>
        <begin position="400"/>
        <end position="418"/>
    </location>
</feature>
<gene>
    <name evidence="4" type="ORF">ONE63_008821</name>
</gene>
<dbReference type="InterPro" id="IPR052772">
    <property type="entry name" value="Endo/PolyKinase_Domain-Protein"/>
</dbReference>
<feature type="domain" description="CUE" evidence="3">
    <location>
        <begin position="890"/>
        <end position="933"/>
    </location>
</feature>